<sequence length="75" mass="7958">MILLACVLNLSCHVIIDTWRAHRGIAFGSSSPPRGQRAGRALTWPREAPTPPIPSPLALLAASAPVDTVHTALCH</sequence>
<evidence type="ECO:0000313" key="2">
    <source>
        <dbReference type="EMBL" id="JAD19027.1"/>
    </source>
</evidence>
<protein>
    <submittedName>
        <fullName evidence="2">Uncharacterized protein</fullName>
    </submittedName>
</protein>
<dbReference type="EMBL" id="GBRH01278868">
    <property type="protein sequence ID" value="JAD19027.1"/>
    <property type="molecule type" value="Transcribed_RNA"/>
</dbReference>
<evidence type="ECO:0000256" key="1">
    <source>
        <dbReference type="SAM" id="MobiDB-lite"/>
    </source>
</evidence>
<organism evidence="2">
    <name type="scientific">Arundo donax</name>
    <name type="common">Giant reed</name>
    <name type="synonym">Donax arundinaceus</name>
    <dbReference type="NCBI Taxonomy" id="35708"/>
    <lineage>
        <taxon>Eukaryota</taxon>
        <taxon>Viridiplantae</taxon>
        <taxon>Streptophyta</taxon>
        <taxon>Embryophyta</taxon>
        <taxon>Tracheophyta</taxon>
        <taxon>Spermatophyta</taxon>
        <taxon>Magnoliopsida</taxon>
        <taxon>Liliopsida</taxon>
        <taxon>Poales</taxon>
        <taxon>Poaceae</taxon>
        <taxon>PACMAD clade</taxon>
        <taxon>Arundinoideae</taxon>
        <taxon>Arundineae</taxon>
        <taxon>Arundo</taxon>
    </lineage>
</organism>
<dbReference type="AlphaFoldDB" id="A0A0A8Y4U8"/>
<name>A0A0A8Y4U8_ARUDO</name>
<proteinExistence type="predicted"/>
<feature type="region of interest" description="Disordered" evidence="1">
    <location>
        <begin position="30"/>
        <end position="50"/>
    </location>
</feature>
<accession>A0A0A8Y4U8</accession>
<reference evidence="2" key="2">
    <citation type="journal article" date="2015" name="Data Brief">
        <title>Shoot transcriptome of the giant reed, Arundo donax.</title>
        <authorList>
            <person name="Barrero R.A."/>
            <person name="Guerrero F.D."/>
            <person name="Moolhuijzen P."/>
            <person name="Goolsby J.A."/>
            <person name="Tidwell J."/>
            <person name="Bellgard S.E."/>
            <person name="Bellgard M.I."/>
        </authorList>
    </citation>
    <scope>NUCLEOTIDE SEQUENCE</scope>
    <source>
        <tissue evidence="2">Shoot tissue taken approximately 20 cm above the soil surface</tissue>
    </source>
</reference>
<reference evidence="2" key="1">
    <citation type="submission" date="2014-09" db="EMBL/GenBank/DDBJ databases">
        <authorList>
            <person name="Magalhaes I.L.F."/>
            <person name="Oliveira U."/>
            <person name="Santos F.R."/>
            <person name="Vidigal T.H.D.A."/>
            <person name="Brescovit A.D."/>
            <person name="Santos A.J."/>
        </authorList>
    </citation>
    <scope>NUCLEOTIDE SEQUENCE</scope>
    <source>
        <tissue evidence="2">Shoot tissue taken approximately 20 cm above the soil surface</tissue>
    </source>
</reference>